<evidence type="ECO:0000313" key="1">
    <source>
        <dbReference type="EMBL" id="MPN37741.1"/>
    </source>
</evidence>
<comment type="caution">
    <text evidence="1">The sequence shown here is derived from an EMBL/GenBank/DDBJ whole genome shotgun (WGS) entry which is preliminary data.</text>
</comment>
<name>A0A645HFG1_9ZZZZ</name>
<sequence>MHKWALRVRLKPRRRADHVFAIQLFSRNFSHRWLCAIKEQRAAQLFKIRAAFVCRAIISPHLARERVVFPAVDRRAQRFCEQLTARPRPAEPVAPPRVGKRNIVLNIKV</sequence>
<dbReference type="AlphaFoldDB" id="A0A645HFG1"/>
<gene>
    <name evidence="1" type="ORF">SDC9_185262</name>
</gene>
<accession>A0A645HFG1</accession>
<proteinExistence type="predicted"/>
<reference evidence="1" key="1">
    <citation type="submission" date="2019-08" db="EMBL/GenBank/DDBJ databases">
        <authorList>
            <person name="Kucharzyk K."/>
            <person name="Murdoch R.W."/>
            <person name="Higgins S."/>
            <person name="Loffler F."/>
        </authorList>
    </citation>
    <scope>NUCLEOTIDE SEQUENCE</scope>
</reference>
<dbReference type="EMBL" id="VSSQ01092568">
    <property type="protein sequence ID" value="MPN37741.1"/>
    <property type="molecule type" value="Genomic_DNA"/>
</dbReference>
<protein>
    <submittedName>
        <fullName evidence="1">Uncharacterized protein</fullName>
    </submittedName>
</protein>
<organism evidence="1">
    <name type="scientific">bioreactor metagenome</name>
    <dbReference type="NCBI Taxonomy" id="1076179"/>
    <lineage>
        <taxon>unclassified sequences</taxon>
        <taxon>metagenomes</taxon>
        <taxon>ecological metagenomes</taxon>
    </lineage>
</organism>